<feature type="transmembrane region" description="Helical" evidence="1">
    <location>
        <begin position="34"/>
        <end position="54"/>
    </location>
</feature>
<name>A0A5D0JL49_9FLAO</name>
<feature type="transmembrane region" description="Helical" evidence="1">
    <location>
        <begin position="7"/>
        <end position="28"/>
    </location>
</feature>
<keyword evidence="3" id="KW-1185">Reference proteome</keyword>
<sequence>MPIIIFLIGWAMTYIGALFKVIHFEIYYLTGNRILILATVIKVTAIAIAIFKLFQYARKAS</sequence>
<gene>
    <name evidence="2" type="ORF">FUA24_00865</name>
</gene>
<comment type="caution">
    <text evidence="2">The sequence shown here is derived from an EMBL/GenBank/DDBJ whole genome shotgun (WGS) entry which is preliminary data.</text>
</comment>
<dbReference type="EMBL" id="VSDQ01000107">
    <property type="protein sequence ID" value="TYA94772.1"/>
    <property type="molecule type" value="Genomic_DNA"/>
</dbReference>
<keyword evidence="1" id="KW-0472">Membrane</keyword>
<reference evidence="2 3" key="1">
    <citation type="submission" date="2019-08" db="EMBL/GenBank/DDBJ databases">
        <title>Seonamhaeicola sediminis sp. nov., isolated from marine sediment.</title>
        <authorList>
            <person name="Cao W.R."/>
        </authorList>
    </citation>
    <scope>NUCLEOTIDE SEQUENCE [LARGE SCALE GENOMIC DNA]</scope>
    <source>
        <strain evidence="2 3">B011</strain>
    </source>
</reference>
<dbReference type="OrthoDB" id="799967at2"/>
<accession>A0A5D0JL49</accession>
<protein>
    <submittedName>
        <fullName evidence="2">Uncharacterized protein</fullName>
    </submittedName>
</protein>
<dbReference type="AlphaFoldDB" id="A0A5D0JL49"/>
<dbReference type="Proteomes" id="UP000323930">
    <property type="component" value="Unassembled WGS sequence"/>
</dbReference>
<proteinExistence type="predicted"/>
<keyword evidence="1" id="KW-0812">Transmembrane</keyword>
<dbReference type="RefSeq" id="WP_148539647.1">
    <property type="nucleotide sequence ID" value="NZ_VSDQ01000107.1"/>
</dbReference>
<evidence type="ECO:0000256" key="1">
    <source>
        <dbReference type="SAM" id="Phobius"/>
    </source>
</evidence>
<organism evidence="2 3">
    <name type="scientific">Seonamhaeicola marinus</name>
    <dbReference type="NCBI Taxonomy" id="1912246"/>
    <lineage>
        <taxon>Bacteria</taxon>
        <taxon>Pseudomonadati</taxon>
        <taxon>Bacteroidota</taxon>
        <taxon>Flavobacteriia</taxon>
        <taxon>Flavobacteriales</taxon>
        <taxon>Flavobacteriaceae</taxon>
    </lineage>
</organism>
<evidence type="ECO:0000313" key="2">
    <source>
        <dbReference type="EMBL" id="TYA94772.1"/>
    </source>
</evidence>
<evidence type="ECO:0000313" key="3">
    <source>
        <dbReference type="Proteomes" id="UP000323930"/>
    </source>
</evidence>
<keyword evidence="1" id="KW-1133">Transmembrane helix</keyword>